<accession>A0A3E0VEN6</accession>
<dbReference type="PANTHER" id="PTHR37017">
    <property type="entry name" value="AB HYDROLASE-1 DOMAIN-CONTAINING PROTEIN-RELATED"/>
    <property type="match status" value="1"/>
</dbReference>
<name>A0A3E0VEN6_9MICO</name>
<keyword evidence="2" id="KW-0378">Hydrolase</keyword>
<gene>
    <name evidence="2" type="ORF">B7R54_02030</name>
</gene>
<dbReference type="InterPro" id="IPR052897">
    <property type="entry name" value="Sec-Metab_Biosynth_Hydrolase"/>
</dbReference>
<evidence type="ECO:0000313" key="3">
    <source>
        <dbReference type="Proteomes" id="UP000256486"/>
    </source>
</evidence>
<dbReference type="Proteomes" id="UP000256486">
    <property type="component" value="Unassembled WGS sequence"/>
</dbReference>
<proteinExistence type="predicted"/>
<dbReference type="OrthoDB" id="9773549at2"/>
<evidence type="ECO:0000259" key="1">
    <source>
        <dbReference type="Pfam" id="PF12697"/>
    </source>
</evidence>
<dbReference type="Gene3D" id="3.40.50.1820">
    <property type="entry name" value="alpha/beta hydrolase"/>
    <property type="match status" value="1"/>
</dbReference>
<comment type="caution">
    <text evidence="2">The sequence shown here is derived from an EMBL/GenBank/DDBJ whole genome shotgun (WGS) entry which is preliminary data.</text>
</comment>
<evidence type="ECO:0000313" key="2">
    <source>
        <dbReference type="EMBL" id="RFA08129.1"/>
    </source>
</evidence>
<dbReference type="EMBL" id="NBWZ01000001">
    <property type="protein sequence ID" value="RFA08129.1"/>
    <property type="molecule type" value="Genomic_DNA"/>
</dbReference>
<dbReference type="GO" id="GO:0016787">
    <property type="term" value="F:hydrolase activity"/>
    <property type="evidence" value="ECO:0007669"/>
    <property type="project" value="UniProtKB-KW"/>
</dbReference>
<protein>
    <submittedName>
        <fullName evidence="2">Alpha/beta hydrolase</fullName>
    </submittedName>
</protein>
<organism evidence="2 3">
    <name type="scientific">Subtercola boreus</name>
    <dbReference type="NCBI Taxonomy" id="120213"/>
    <lineage>
        <taxon>Bacteria</taxon>
        <taxon>Bacillati</taxon>
        <taxon>Actinomycetota</taxon>
        <taxon>Actinomycetes</taxon>
        <taxon>Micrococcales</taxon>
        <taxon>Microbacteriaceae</taxon>
        <taxon>Subtercola</taxon>
    </lineage>
</organism>
<dbReference type="AlphaFoldDB" id="A0A3E0VEN6"/>
<dbReference type="InterPro" id="IPR000073">
    <property type="entry name" value="AB_hydrolase_1"/>
</dbReference>
<reference evidence="2 3" key="1">
    <citation type="submission" date="2017-04" db="EMBL/GenBank/DDBJ databases">
        <title>Comparative genome analysis of Subtercola boreus.</title>
        <authorList>
            <person name="Cho Y.-J."/>
            <person name="Cho A."/>
            <person name="Kim O.-S."/>
            <person name="Lee J.-I."/>
        </authorList>
    </citation>
    <scope>NUCLEOTIDE SEQUENCE [LARGE SCALE GENOMIC DNA]</scope>
    <source>
        <strain evidence="2 3">K300</strain>
    </source>
</reference>
<sequence length="243" mass="26599">MSTFALIHDAWHAGEVWDRMVPGLIAAGHTCHAPSLTGHGALKHLLGPDVGLQRHVTDIAGLLESENLVDVILVGHGYSGLVIEGVADRMPERVAQLVYLDAMIPADGEAAVDIDQPTRVRVEQAAATGESWRIAPDEPTSDGWFGVTEPEDIRWLQSFIGDESARCFTEPVRIRNPQTFHIPRAHIDCVRGPSPEAARRQLPTLQPNGEPAVVRQLDAGHDSMVTDPDALVDLLLRFTRRRS</sequence>
<dbReference type="RefSeq" id="WP_116413545.1">
    <property type="nucleotide sequence ID" value="NZ_NBWZ01000001.1"/>
</dbReference>
<feature type="domain" description="AB hydrolase-1" evidence="1">
    <location>
        <begin position="6"/>
        <end position="233"/>
    </location>
</feature>
<dbReference type="Pfam" id="PF12697">
    <property type="entry name" value="Abhydrolase_6"/>
    <property type="match status" value="1"/>
</dbReference>
<dbReference type="InterPro" id="IPR029058">
    <property type="entry name" value="AB_hydrolase_fold"/>
</dbReference>
<keyword evidence="3" id="KW-1185">Reference proteome</keyword>
<dbReference type="SUPFAM" id="SSF53474">
    <property type="entry name" value="alpha/beta-Hydrolases"/>
    <property type="match status" value="1"/>
</dbReference>
<dbReference type="PANTHER" id="PTHR37017:SF11">
    <property type="entry name" value="ESTERASE_LIPASE_THIOESTERASE DOMAIN-CONTAINING PROTEIN"/>
    <property type="match status" value="1"/>
</dbReference>